<dbReference type="InterPro" id="IPR002560">
    <property type="entry name" value="Transposase_DDE"/>
</dbReference>
<organism evidence="2 3">
    <name type="scientific">Massilimicrobiota timonensis</name>
    <dbReference type="NCBI Taxonomy" id="1776392"/>
    <lineage>
        <taxon>Bacteria</taxon>
        <taxon>Bacillati</taxon>
        <taxon>Bacillota</taxon>
        <taxon>Erysipelotrichia</taxon>
        <taxon>Erysipelotrichales</taxon>
        <taxon>Erysipelotrichaceae</taxon>
        <taxon>Massilimicrobiota</taxon>
    </lineage>
</organism>
<dbReference type="EMBL" id="NFLJ01000001">
    <property type="protein sequence ID" value="OUQ36578.1"/>
    <property type="molecule type" value="Genomic_DNA"/>
</dbReference>
<protein>
    <recommendedName>
        <fullName evidence="1">Transposase IS204/IS1001/IS1096/IS1165 DDE domain-containing protein</fullName>
    </recommendedName>
</protein>
<dbReference type="Pfam" id="PF01610">
    <property type="entry name" value="DDE_Tnp_ISL3"/>
    <property type="match status" value="1"/>
</dbReference>
<comment type="caution">
    <text evidence="2">The sequence shown here is derived from an EMBL/GenBank/DDBJ whole genome shotgun (WGS) entry which is preliminary data.</text>
</comment>
<dbReference type="PANTHER" id="PTHR33498">
    <property type="entry name" value="TRANSPOSASE FOR INSERTION SEQUENCE ELEMENT IS1557"/>
    <property type="match status" value="1"/>
</dbReference>
<dbReference type="InterPro" id="IPR047951">
    <property type="entry name" value="Transpos_ISL3"/>
</dbReference>
<proteinExistence type="predicted"/>
<accession>A0A1Y4T307</accession>
<sequence>MRVKDVYTRKIKHSILQDNSHLILEYKQRSWVCPVCKKRHTPHVKFVSRYKQISNVTTYLAVNKLSDLTLSVSAVADDFGISDTSLHNFFLQHVSMNRLPFPEIISIDEVFTNFRDDCKYSLVIMDFTTHDIIDFLPSRREEYTNSYFISIPIEERNNVKYIISDMYEPYLNYMNRYFPNAETSIDSFHVISWLINRIQSYIRKLIRKYENDRKSDEYYLLKHKDWIILKNDDHIIEIDNPKKMDKHFNCYMSTDSYRRRFYAIDSNLKTIHDLKEKYISFNNENHTSEDAIEEKLDSLIDEYINSGIDIFIEFAKLLKDKKREIIHSFVMMPSLDKTVRLSNGAMESFNRKPKDLKRLARGIENFEFFKQRVLFSERSSKVILAQPKTFKEIQNKTDKKRGKYKKHK</sequence>
<evidence type="ECO:0000313" key="3">
    <source>
        <dbReference type="Proteomes" id="UP000195305"/>
    </source>
</evidence>
<dbReference type="AlphaFoldDB" id="A0A1Y4T307"/>
<dbReference type="NCBIfam" id="NF033550">
    <property type="entry name" value="transpos_ISL3"/>
    <property type="match status" value="1"/>
</dbReference>
<dbReference type="PANTHER" id="PTHR33498:SF1">
    <property type="entry name" value="TRANSPOSASE FOR INSERTION SEQUENCE ELEMENT IS1557"/>
    <property type="match status" value="1"/>
</dbReference>
<dbReference type="Proteomes" id="UP000195305">
    <property type="component" value="Unassembled WGS sequence"/>
</dbReference>
<evidence type="ECO:0000259" key="1">
    <source>
        <dbReference type="Pfam" id="PF01610"/>
    </source>
</evidence>
<name>A0A1Y4T307_9FIRM</name>
<reference evidence="2 3" key="1">
    <citation type="journal article" date="2018" name="BMC Genomics">
        <title>Whole genome sequencing and function prediction of 133 gut anaerobes isolated from chicken caecum in pure cultures.</title>
        <authorList>
            <person name="Medvecky M."/>
            <person name="Cejkova D."/>
            <person name="Polansky O."/>
            <person name="Karasova D."/>
            <person name="Kubasova T."/>
            <person name="Cizek A."/>
            <person name="Rychlik I."/>
        </authorList>
    </citation>
    <scope>NUCLEOTIDE SEQUENCE [LARGE SCALE GENOMIC DNA]</scope>
    <source>
        <strain evidence="2 3">An13</strain>
    </source>
</reference>
<keyword evidence="3" id="KW-1185">Reference proteome</keyword>
<feature type="domain" description="Transposase IS204/IS1001/IS1096/IS1165 DDE" evidence="1">
    <location>
        <begin position="105"/>
        <end position="373"/>
    </location>
</feature>
<evidence type="ECO:0000313" key="2">
    <source>
        <dbReference type="EMBL" id="OUQ36578.1"/>
    </source>
</evidence>
<gene>
    <name evidence="2" type="ORF">B5E75_00110</name>
</gene>